<evidence type="ECO:0000313" key="1">
    <source>
        <dbReference type="EMBL" id="KAL0483998.1"/>
    </source>
</evidence>
<keyword evidence="2" id="KW-1185">Reference proteome</keyword>
<accession>A0AAW2Z4T9</accession>
<dbReference type="AlphaFoldDB" id="A0AAW2Z4T9"/>
<organism evidence="1 2">
    <name type="scientific">Acrasis kona</name>
    <dbReference type="NCBI Taxonomy" id="1008807"/>
    <lineage>
        <taxon>Eukaryota</taxon>
        <taxon>Discoba</taxon>
        <taxon>Heterolobosea</taxon>
        <taxon>Tetramitia</taxon>
        <taxon>Eutetramitia</taxon>
        <taxon>Acrasidae</taxon>
        <taxon>Acrasis</taxon>
    </lineage>
</organism>
<evidence type="ECO:0000313" key="2">
    <source>
        <dbReference type="Proteomes" id="UP001431209"/>
    </source>
</evidence>
<proteinExistence type="predicted"/>
<sequence length="61" mass="7225">MLIKANKCIFVNTLELDSIYSEVDNSTDNYPCERSLKTFFDFEVDEQTKPRQLIDQIPFNF</sequence>
<feature type="non-terminal residue" evidence="1">
    <location>
        <position position="61"/>
    </location>
</feature>
<name>A0AAW2Z4T9_9EUKA</name>
<dbReference type="EMBL" id="JAOPGA020001010">
    <property type="protein sequence ID" value="KAL0483998.1"/>
    <property type="molecule type" value="Genomic_DNA"/>
</dbReference>
<dbReference type="Proteomes" id="UP001431209">
    <property type="component" value="Unassembled WGS sequence"/>
</dbReference>
<reference evidence="1 2" key="1">
    <citation type="submission" date="2024-03" db="EMBL/GenBank/DDBJ databases">
        <title>The Acrasis kona genome and developmental transcriptomes reveal deep origins of eukaryotic multicellular pathways.</title>
        <authorList>
            <person name="Sheikh S."/>
            <person name="Fu C.-J."/>
            <person name="Brown M.W."/>
            <person name="Baldauf S.L."/>
        </authorList>
    </citation>
    <scope>NUCLEOTIDE SEQUENCE [LARGE SCALE GENOMIC DNA]</scope>
    <source>
        <strain evidence="1 2">ATCC MYA-3509</strain>
    </source>
</reference>
<comment type="caution">
    <text evidence="1">The sequence shown here is derived from an EMBL/GenBank/DDBJ whole genome shotgun (WGS) entry which is preliminary data.</text>
</comment>
<gene>
    <name evidence="1" type="ORF">AKO1_004612</name>
</gene>
<protein>
    <submittedName>
        <fullName evidence="1">Uncharacterized protein</fullName>
    </submittedName>
</protein>